<dbReference type="InterPro" id="IPR050131">
    <property type="entry name" value="Peptidase_S8_subtilisin-like"/>
</dbReference>
<proteinExistence type="inferred from homology"/>
<feature type="signal peptide" evidence="10">
    <location>
        <begin position="1"/>
        <end position="19"/>
    </location>
</feature>
<keyword evidence="2" id="KW-0134">Cell wall</keyword>
<feature type="domain" description="PA" evidence="12">
    <location>
        <begin position="344"/>
        <end position="406"/>
    </location>
</feature>
<feature type="active site" description="Charge relay system" evidence="8">
    <location>
        <position position="141"/>
    </location>
</feature>
<comment type="similarity">
    <text evidence="1 8 9">Belongs to the peptidase S8 family.</text>
</comment>
<keyword evidence="6 8" id="KW-0378">Hydrolase</keyword>
<evidence type="ECO:0000256" key="5">
    <source>
        <dbReference type="ARBA" id="ARBA00022729"/>
    </source>
</evidence>
<sequence length="735" mass="80721">MFWSKWMMLLLLFITTGQSTTFTFPDRPLVQDIMVEKEETKIFLLRDDVKEAKEMIKKKYPTLRIRTTFQTAFSGLSIKGTNRELNKVAQEPFVQSTHALSEYKVTMNESVPFIGSEQVRGLFDEHHHRLTGEGVKVGVIDTGVDFTHPDLRRNYIGGYDVIDKDYKPMETLKGEGDPTIHGTHVAGVIAANGKMRGVAPEAEIYAYRALGPGGVGTSESVILAVEKAIQDGVDVINLSLGNEVNGPDLPTSLALNKATEKGIVTVTSSGNSGPDLWTVGSPGTASKAISVGASLPPVKLPYLQLGFDNKKIEVNPLQGSIPWAFTRGYEVIDGGIGEESDLTSALGKVVLVERGELSFTQKARNAEKAGAIALIIGNNLKGSFLGALEQEVGIPVVSISKENAIKLKEGVQSNVLLYTRYAVIQDFLASFSSKGPVTSTWDIKPDIVAPGYSIDSTVPGGYVSMHGTSMAAPHVAGACALLLQAHPEWSPEQVKAALMNTAKPLFKSNGKRYAPYEQGTGRIQVDKAIQSSSLIYPSTLSYRVHKKDKPLQLVKQVVTIDNQSSTKQMYKIESPHYEPGLTWKFPLSFVVGPKEKKQIEIGLEVDARKWRAGMHDGVLRIQSNKEVVEIPYLFIIEEPDYPRVMGFQFVPGDKKGEYIYELFLPEGADEVGIALYHPDTLRFVTYLGVEENVERGTVRRTVQIGNTIPRGMYKAIVFAKKNGHEDTLDVTIEMQ</sequence>
<dbReference type="InterPro" id="IPR022398">
    <property type="entry name" value="Peptidase_S8_His-AS"/>
</dbReference>
<evidence type="ECO:0000259" key="12">
    <source>
        <dbReference type="Pfam" id="PF02225"/>
    </source>
</evidence>
<dbReference type="InterPro" id="IPR003137">
    <property type="entry name" value="PA_domain"/>
</dbReference>
<dbReference type="CDD" id="cd02133">
    <property type="entry name" value="PA_C5a_like"/>
    <property type="match status" value="1"/>
</dbReference>
<name>A0ABS2QXZ4_9BACI</name>
<evidence type="ECO:0000256" key="9">
    <source>
        <dbReference type="RuleBase" id="RU003355"/>
    </source>
</evidence>
<dbReference type="PROSITE" id="PS00137">
    <property type="entry name" value="SUBTILASE_HIS"/>
    <property type="match status" value="1"/>
</dbReference>
<dbReference type="InterPro" id="IPR046450">
    <property type="entry name" value="PA_dom_sf"/>
</dbReference>
<evidence type="ECO:0000256" key="1">
    <source>
        <dbReference type="ARBA" id="ARBA00011073"/>
    </source>
</evidence>
<dbReference type="InterPro" id="IPR023827">
    <property type="entry name" value="Peptidase_S8_Asp-AS"/>
</dbReference>
<evidence type="ECO:0000256" key="4">
    <source>
        <dbReference type="ARBA" id="ARBA00022670"/>
    </source>
</evidence>
<feature type="domain" description="Peptidase S8/S53" evidence="11">
    <location>
        <begin position="132"/>
        <end position="519"/>
    </location>
</feature>
<dbReference type="PROSITE" id="PS00138">
    <property type="entry name" value="SUBTILASE_SER"/>
    <property type="match status" value="1"/>
</dbReference>
<evidence type="ECO:0000256" key="7">
    <source>
        <dbReference type="ARBA" id="ARBA00022825"/>
    </source>
</evidence>
<dbReference type="Gene3D" id="3.40.50.200">
    <property type="entry name" value="Peptidase S8/S53 domain"/>
    <property type="match status" value="1"/>
</dbReference>
<feature type="active site" description="Charge relay system" evidence="8">
    <location>
        <position position="181"/>
    </location>
</feature>
<keyword evidence="7 8" id="KW-0720">Serine protease</keyword>
<evidence type="ECO:0000256" key="10">
    <source>
        <dbReference type="SAM" id="SignalP"/>
    </source>
</evidence>
<reference evidence="13 14" key="1">
    <citation type="submission" date="2021-01" db="EMBL/GenBank/DDBJ databases">
        <title>Genomic Encyclopedia of Type Strains, Phase IV (KMG-IV): sequencing the most valuable type-strain genomes for metagenomic binning, comparative biology and taxonomic classification.</title>
        <authorList>
            <person name="Goeker M."/>
        </authorList>
    </citation>
    <scope>NUCLEOTIDE SEQUENCE [LARGE SCALE GENOMIC DNA]</scope>
    <source>
        <strain evidence="13 14">DSM 104297</strain>
    </source>
</reference>
<dbReference type="SUPFAM" id="SSF52743">
    <property type="entry name" value="Subtilisin-like"/>
    <property type="match status" value="1"/>
</dbReference>
<dbReference type="EMBL" id="JAFBFC010000005">
    <property type="protein sequence ID" value="MBM7704058.1"/>
    <property type="molecule type" value="Genomic_DNA"/>
</dbReference>
<keyword evidence="4 8" id="KW-0645">Protease</keyword>
<dbReference type="InterPro" id="IPR036852">
    <property type="entry name" value="Peptidase_S8/S53_dom_sf"/>
</dbReference>
<evidence type="ECO:0000256" key="8">
    <source>
        <dbReference type="PROSITE-ProRule" id="PRU01240"/>
    </source>
</evidence>
<dbReference type="InterPro" id="IPR000209">
    <property type="entry name" value="Peptidase_S8/S53_dom"/>
</dbReference>
<dbReference type="PROSITE" id="PS51892">
    <property type="entry name" value="SUBTILASE"/>
    <property type="match status" value="1"/>
</dbReference>
<comment type="caution">
    <text evidence="13">The sequence shown here is derived from an EMBL/GenBank/DDBJ whole genome shotgun (WGS) entry which is preliminary data.</text>
</comment>
<gene>
    <name evidence="13" type="ORF">JOC83_002908</name>
</gene>
<dbReference type="Pfam" id="PF00082">
    <property type="entry name" value="Peptidase_S8"/>
    <property type="match status" value="1"/>
</dbReference>
<organism evidence="13 14">
    <name type="scientific">Priestia iocasae</name>
    <dbReference type="NCBI Taxonomy" id="2291674"/>
    <lineage>
        <taxon>Bacteria</taxon>
        <taxon>Bacillati</taxon>
        <taxon>Bacillota</taxon>
        <taxon>Bacilli</taxon>
        <taxon>Bacillales</taxon>
        <taxon>Bacillaceae</taxon>
        <taxon>Priestia</taxon>
    </lineage>
</organism>
<dbReference type="InterPro" id="IPR023828">
    <property type="entry name" value="Peptidase_S8_Ser-AS"/>
</dbReference>
<dbReference type="InterPro" id="IPR015500">
    <property type="entry name" value="Peptidase_S8_subtilisin-rel"/>
</dbReference>
<keyword evidence="3" id="KW-0964">Secreted</keyword>
<dbReference type="PANTHER" id="PTHR43806">
    <property type="entry name" value="PEPTIDASE S8"/>
    <property type="match status" value="1"/>
</dbReference>
<dbReference type="Gene3D" id="3.50.30.30">
    <property type="match status" value="1"/>
</dbReference>
<dbReference type="PRINTS" id="PR00723">
    <property type="entry name" value="SUBTILISIN"/>
</dbReference>
<dbReference type="RefSeq" id="WP_205188072.1">
    <property type="nucleotide sequence ID" value="NZ_JAFBFC010000005.1"/>
</dbReference>
<dbReference type="SUPFAM" id="SSF52025">
    <property type="entry name" value="PA domain"/>
    <property type="match status" value="1"/>
</dbReference>
<feature type="active site" description="Charge relay system" evidence="8">
    <location>
        <position position="469"/>
    </location>
</feature>
<dbReference type="GO" id="GO:0008233">
    <property type="term" value="F:peptidase activity"/>
    <property type="evidence" value="ECO:0007669"/>
    <property type="project" value="UniProtKB-KW"/>
</dbReference>
<dbReference type="InterPro" id="IPR034213">
    <property type="entry name" value="S8_Vpr-like"/>
</dbReference>
<dbReference type="PANTHER" id="PTHR43806:SF65">
    <property type="entry name" value="SERINE PROTEASE APRX"/>
    <property type="match status" value="1"/>
</dbReference>
<dbReference type="Proteomes" id="UP000809829">
    <property type="component" value="Unassembled WGS sequence"/>
</dbReference>
<evidence type="ECO:0000256" key="2">
    <source>
        <dbReference type="ARBA" id="ARBA00022512"/>
    </source>
</evidence>
<protein>
    <submittedName>
        <fullName evidence="13">Minor extracellular serine protease Vpr</fullName>
        <ecNumber evidence="13">3.4.21.-</ecNumber>
    </submittedName>
</protein>
<keyword evidence="5 10" id="KW-0732">Signal</keyword>
<evidence type="ECO:0000313" key="14">
    <source>
        <dbReference type="Proteomes" id="UP000809829"/>
    </source>
</evidence>
<evidence type="ECO:0000256" key="3">
    <source>
        <dbReference type="ARBA" id="ARBA00022525"/>
    </source>
</evidence>
<feature type="chain" id="PRO_5047486679" evidence="10">
    <location>
        <begin position="20"/>
        <end position="735"/>
    </location>
</feature>
<evidence type="ECO:0000313" key="13">
    <source>
        <dbReference type="EMBL" id="MBM7704058.1"/>
    </source>
</evidence>
<dbReference type="Pfam" id="PF02225">
    <property type="entry name" value="PA"/>
    <property type="match status" value="1"/>
</dbReference>
<keyword evidence="14" id="KW-1185">Reference proteome</keyword>
<dbReference type="CDD" id="cd07474">
    <property type="entry name" value="Peptidases_S8_subtilisin_Vpr-like"/>
    <property type="match status" value="1"/>
</dbReference>
<dbReference type="EC" id="3.4.21.-" evidence="13"/>
<evidence type="ECO:0000256" key="6">
    <source>
        <dbReference type="ARBA" id="ARBA00022801"/>
    </source>
</evidence>
<evidence type="ECO:0000259" key="11">
    <source>
        <dbReference type="Pfam" id="PF00082"/>
    </source>
</evidence>
<dbReference type="GO" id="GO:0006508">
    <property type="term" value="P:proteolysis"/>
    <property type="evidence" value="ECO:0007669"/>
    <property type="project" value="UniProtKB-KW"/>
</dbReference>
<dbReference type="PROSITE" id="PS00136">
    <property type="entry name" value="SUBTILASE_ASP"/>
    <property type="match status" value="1"/>
</dbReference>
<accession>A0ABS2QXZ4</accession>